<comment type="caution">
    <text evidence="5">The sequence shown here is derived from an EMBL/GenBank/DDBJ whole genome shotgun (WGS) entry which is preliminary data.</text>
</comment>
<name>A0ABW0LZ99_9BACL</name>
<sequence length="290" mass="33136">MIRNKFMQESTELAHRAFPINVFHTAFRDRDVLALHWHEHFEIIRVERGQAVIQIGGQHWLGKPGDLIFVNSGELHSVYSPERDFLMYAVVFHPSMTALHASDSDSFELVSPYTAGVKSIAAKLTPGDDHYATLNGMLDLLIAEFRGGEPYYEQSVRALCRAMFACFARWFSEDAADVRLQGFRRKADRFKTLLDVIGRRYMERITLEEAAGIVHLSPYHFCKTFKQLTGLTFVQYVNLHRVQEADRMLRNTSLSVSEIADKVGCGSLQSFSKLYKQLRGASPSRARLRE</sequence>
<evidence type="ECO:0000313" key="6">
    <source>
        <dbReference type="Proteomes" id="UP001596105"/>
    </source>
</evidence>
<dbReference type="PANTHER" id="PTHR43280">
    <property type="entry name" value="ARAC-FAMILY TRANSCRIPTIONAL REGULATOR"/>
    <property type="match status" value="1"/>
</dbReference>
<evidence type="ECO:0000259" key="4">
    <source>
        <dbReference type="PROSITE" id="PS01124"/>
    </source>
</evidence>
<evidence type="ECO:0000256" key="1">
    <source>
        <dbReference type="ARBA" id="ARBA00023015"/>
    </source>
</evidence>
<evidence type="ECO:0000256" key="2">
    <source>
        <dbReference type="ARBA" id="ARBA00023125"/>
    </source>
</evidence>
<dbReference type="EMBL" id="JBHSMH010000090">
    <property type="protein sequence ID" value="MFC5471129.1"/>
    <property type="molecule type" value="Genomic_DNA"/>
</dbReference>
<protein>
    <submittedName>
        <fullName evidence="5">Helix-turn-helix domain-containing protein</fullName>
    </submittedName>
</protein>
<dbReference type="Pfam" id="PF02311">
    <property type="entry name" value="AraC_binding"/>
    <property type="match status" value="1"/>
</dbReference>
<evidence type="ECO:0000313" key="5">
    <source>
        <dbReference type="EMBL" id="MFC5471129.1"/>
    </source>
</evidence>
<dbReference type="SMART" id="SM00342">
    <property type="entry name" value="HTH_ARAC"/>
    <property type="match status" value="1"/>
</dbReference>
<keyword evidence="2" id="KW-0238">DNA-binding</keyword>
<accession>A0ABW0LZ99</accession>
<dbReference type="Pfam" id="PF12833">
    <property type="entry name" value="HTH_18"/>
    <property type="match status" value="1"/>
</dbReference>
<gene>
    <name evidence="5" type="ORF">ACFPPD_20785</name>
</gene>
<dbReference type="Gene3D" id="2.60.120.10">
    <property type="entry name" value="Jelly Rolls"/>
    <property type="match status" value="1"/>
</dbReference>
<reference evidence="6" key="1">
    <citation type="journal article" date="2019" name="Int. J. Syst. Evol. Microbiol.">
        <title>The Global Catalogue of Microorganisms (GCM) 10K type strain sequencing project: providing services to taxonomists for standard genome sequencing and annotation.</title>
        <authorList>
            <consortium name="The Broad Institute Genomics Platform"/>
            <consortium name="The Broad Institute Genome Sequencing Center for Infectious Disease"/>
            <person name="Wu L."/>
            <person name="Ma J."/>
        </authorList>
    </citation>
    <scope>NUCLEOTIDE SEQUENCE [LARGE SCALE GENOMIC DNA]</scope>
    <source>
        <strain evidence="6">CCUG 57113</strain>
    </source>
</reference>
<dbReference type="InterPro" id="IPR018060">
    <property type="entry name" value="HTH_AraC"/>
</dbReference>
<dbReference type="SUPFAM" id="SSF46689">
    <property type="entry name" value="Homeodomain-like"/>
    <property type="match status" value="2"/>
</dbReference>
<dbReference type="InterPro" id="IPR009057">
    <property type="entry name" value="Homeodomain-like_sf"/>
</dbReference>
<dbReference type="InterPro" id="IPR003313">
    <property type="entry name" value="AraC-bd"/>
</dbReference>
<dbReference type="SUPFAM" id="SSF51215">
    <property type="entry name" value="Regulatory protein AraC"/>
    <property type="match status" value="1"/>
</dbReference>
<dbReference type="PANTHER" id="PTHR43280:SF28">
    <property type="entry name" value="HTH-TYPE TRANSCRIPTIONAL ACTIVATOR RHAS"/>
    <property type="match status" value="1"/>
</dbReference>
<dbReference type="InterPro" id="IPR037923">
    <property type="entry name" value="HTH-like"/>
</dbReference>
<feature type="domain" description="HTH araC/xylS-type" evidence="4">
    <location>
        <begin position="191"/>
        <end position="289"/>
    </location>
</feature>
<keyword evidence="6" id="KW-1185">Reference proteome</keyword>
<dbReference type="Proteomes" id="UP001596105">
    <property type="component" value="Unassembled WGS sequence"/>
</dbReference>
<keyword evidence="1" id="KW-0805">Transcription regulation</keyword>
<keyword evidence="3" id="KW-0804">Transcription</keyword>
<dbReference type="Gene3D" id="1.10.10.60">
    <property type="entry name" value="Homeodomain-like"/>
    <property type="match status" value="2"/>
</dbReference>
<organism evidence="5 6">
    <name type="scientific">Cohnella suwonensis</name>
    <dbReference type="NCBI Taxonomy" id="696072"/>
    <lineage>
        <taxon>Bacteria</taxon>
        <taxon>Bacillati</taxon>
        <taxon>Bacillota</taxon>
        <taxon>Bacilli</taxon>
        <taxon>Bacillales</taxon>
        <taxon>Paenibacillaceae</taxon>
        <taxon>Cohnella</taxon>
    </lineage>
</organism>
<dbReference type="InterPro" id="IPR014710">
    <property type="entry name" value="RmlC-like_jellyroll"/>
</dbReference>
<dbReference type="PROSITE" id="PS01124">
    <property type="entry name" value="HTH_ARAC_FAMILY_2"/>
    <property type="match status" value="1"/>
</dbReference>
<dbReference type="RefSeq" id="WP_209746115.1">
    <property type="nucleotide sequence ID" value="NZ_JBHSMH010000090.1"/>
</dbReference>
<evidence type="ECO:0000256" key="3">
    <source>
        <dbReference type="ARBA" id="ARBA00023163"/>
    </source>
</evidence>
<proteinExistence type="predicted"/>